<evidence type="ECO:0000256" key="4">
    <source>
        <dbReference type="ARBA" id="ARBA00022448"/>
    </source>
</evidence>
<feature type="domain" description="Flagellar assembly protein FliH/Type III secretion system HrpE" evidence="8">
    <location>
        <begin position="111"/>
        <end position="232"/>
    </location>
</feature>
<dbReference type="AlphaFoldDB" id="A0A5P1R922"/>
<dbReference type="RefSeq" id="WP_138986505.1">
    <property type="nucleotide sequence ID" value="NZ_CP043869.1"/>
</dbReference>
<keyword evidence="9" id="KW-0282">Flagellum</keyword>
<reference evidence="9 10" key="1">
    <citation type="journal article" date="2019" name="Biochem. Eng. J.">
        <title>Metabolic engineering of the marine bacteria Neptunomonas concharum for the production of acetoin and meso-2,3-butanediol from acetate.</title>
        <authorList>
            <person name="Li W."/>
            <person name="Pu N."/>
            <person name="Liu C.-X."/>
            <person name="Yuan Q.-P."/>
            <person name="Li Z.-J."/>
        </authorList>
    </citation>
    <scope>NUCLEOTIDE SEQUENCE [LARGE SCALE GENOMIC DNA]</scope>
    <source>
        <strain evidence="9 10">JCM17730</strain>
    </source>
</reference>
<dbReference type="Pfam" id="PF02108">
    <property type="entry name" value="FliH"/>
    <property type="match status" value="1"/>
</dbReference>
<evidence type="ECO:0000313" key="10">
    <source>
        <dbReference type="Proteomes" id="UP000324760"/>
    </source>
</evidence>
<protein>
    <recommendedName>
        <fullName evidence="3">Flagellar assembly protein FliH</fullName>
    </recommendedName>
</protein>
<gene>
    <name evidence="9" type="ORF">F0U83_03260</name>
</gene>
<keyword evidence="5" id="KW-1005">Bacterial flagellum biogenesis</keyword>
<evidence type="ECO:0000256" key="6">
    <source>
        <dbReference type="ARBA" id="ARBA00022927"/>
    </source>
</evidence>
<dbReference type="Proteomes" id="UP000324760">
    <property type="component" value="Chromosome"/>
</dbReference>
<keyword evidence="6" id="KW-0653">Protein transport</keyword>
<dbReference type="PANTHER" id="PTHR34982">
    <property type="entry name" value="YOP PROTEINS TRANSLOCATION PROTEIN L"/>
    <property type="match status" value="1"/>
</dbReference>
<evidence type="ECO:0000256" key="5">
    <source>
        <dbReference type="ARBA" id="ARBA00022795"/>
    </source>
</evidence>
<comment type="function">
    <text evidence="1">Needed for flagellar regrowth and assembly.</text>
</comment>
<dbReference type="KEGG" id="ncu:F0U83_03260"/>
<evidence type="ECO:0000313" key="9">
    <source>
        <dbReference type="EMBL" id="QEQ95801.1"/>
    </source>
</evidence>
<evidence type="ECO:0000256" key="1">
    <source>
        <dbReference type="ARBA" id="ARBA00003041"/>
    </source>
</evidence>
<keyword evidence="7" id="KW-1006">Bacterial flagellum protein export</keyword>
<dbReference type="GO" id="GO:0015031">
    <property type="term" value="P:protein transport"/>
    <property type="evidence" value="ECO:0007669"/>
    <property type="project" value="UniProtKB-KW"/>
</dbReference>
<organism evidence="9 10">
    <name type="scientific">Neptunomonas concharum</name>
    <dbReference type="NCBI Taxonomy" id="1031538"/>
    <lineage>
        <taxon>Bacteria</taxon>
        <taxon>Pseudomonadati</taxon>
        <taxon>Pseudomonadota</taxon>
        <taxon>Gammaproteobacteria</taxon>
        <taxon>Oceanospirillales</taxon>
        <taxon>Oceanospirillaceae</taxon>
        <taxon>Neptunomonas</taxon>
    </lineage>
</organism>
<dbReference type="GO" id="GO:0044781">
    <property type="term" value="P:bacterial-type flagellum organization"/>
    <property type="evidence" value="ECO:0007669"/>
    <property type="project" value="UniProtKB-KW"/>
</dbReference>
<keyword evidence="9" id="KW-0969">Cilium</keyword>
<proteinExistence type="inferred from homology"/>
<dbReference type="OrthoDB" id="8480773at2"/>
<keyword evidence="9" id="KW-0966">Cell projection</keyword>
<keyword evidence="10" id="KW-1185">Reference proteome</keyword>
<dbReference type="GO" id="GO:0005829">
    <property type="term" value="C:cytosol"/>
    <property type="evidence" value="ECO:0007669"/>
    <property type="project" value="TreeGrafter"/>
</dbReference>
<dbReference type="InterPro" id="IPR051472">
    <property type="entry name" value="T3SS_Stator/FliH"/>
</dbReference>
<keyword evidence="4" id="KW-0813">Transport</keyword>
<evidence type="ECO:0000256" key="2">
    <source>
        <dbReference type="ARBA" id="ARBA00006602"/>
    </source>
</evidence>
<sequence length="258" mass="28570">MKPFEKVPVRIKAADITSATQSWLLPEVGSSHVIGIHAKKGEPEPDVIVQEEEIVAEKVTLAELESIRESAFEEGFESGKQEGYEFGQKEGEARGYQAGLERGEQEVKVLTEKLSSMLASLESPLWKRNEACAEWVSTLAINIAESVLRTEAVYQKEVILESVKASLSQLPDPEAEIRVRIHPDDQLAVASLSELPDSRIRFVIDPSVTLGGCFVESQNTRIDDSIERRFSDVVAKVNQRLAEHLRVSNSTSSDTHEG</sequence>
<dbReference type="InterPro" id="IPR018035">
    <property type="entry name" value="Flagellar_FliH/T3SS_HrpE"/>
</dbReference>
<dbReference type="PANTHER" id="PTHR34982:SF1">
    <property type="entry name" value="FLAGELLAR ASSEMBLY PROTEIN FLIH"/>
    <property type="match status" value="1"/>
</dbReference>
<evidence type="ECO:0000259" key="8">
    <source>
        <dbReference type="Pfam" id="PF02108"/>
    </source>
</evidence>
<dbReference type="EMBL" id="CP043869">
    <property type="protein sequence ID" value="QEQ95801.1"/>
    <property type="molecule type" value="Genomic_DNA"/>
</dbReference>
<evidence type="ECO:0000256" key="7">
    <source>
        <dbReference type="ARBA" id="ARBA00023225"/>
    </source>
</evidence>
<comment type="similarity">
    <text evidence="2">Belongs to the FliH family.</text>
</comment>
<evidence type="ECO:0000256" key="3">
    <source>
        <dbReference type="ARBA" id="ARBA00016507"/>
    </source>
</evidence>
<name>A0A5P1R922_9GAMM</name>
<accession>A0A5P1R922</accession>